<dbReference type="Pfam" id="PF00646">
    <property type="entry name" value="F-box"/>
    <property type="match status" value="1"/>
</dbReference>
<keyword evidence="3" id="KW-1185">Reference proteome</keyword>
<dbReference type="SMART" id="SM00256">
    <property type="entry name" value="FBOX"/>
    <property type="match status" value="1"/>
</dbReference>
<dbReference type="PANTHER" id="PTHR32212">
    <property type="entry name" value="CYCLIN-LIKE F-BOX"/>
    <property type="match status" value="1"/>
</dbReference>
<organism evidence="2 3">
    <name type="scientific">Linum trigynum</name>
    <dbReference type="NCBI Taxonomy" id="586398"/>
    <lineage>
        <taxon>Eukaryota</taxon>
        <taxon>Viridiplantae</taxon>
        <taxon>Streptophyta</taxon>
        <taxon>Embryophyta</taxon>
        <taxon>Tracheophyta</taxon>
        <taxon>Spermatophyta</taxon>
        <taxon>Magnoliopsida</taxon>
        <taxon>eudicotyledons</taxon>
        <taxon>Gunneridae</taxon>
        <taxon>Pentapetalae</taxon>
        <taxon>rosids</taxon>
        <taxon>fabids</taxon>
        <taxon>Malpighiales</taxon>
        <taxon>Linaceae</taxon>
        <taxon>Linum</taxon>
    </lineage>
</organism>
<dbReference type="InterPro" id="IPR001810">
    <property type="entry name" value="F-box_dom"/>
</dbReference>
<sequence length="99" mass="11384">MSSNFKRRRLETIPIGGEKEVDRISKLPDEIIHRILARVESQKEAAKASVLSQRWSKLWQSYPILDFDNIQFDSTQSTEKSPPLCRKSSVVEATIPWSP</sequence>
<protein>
    <recommendedName>
        <fullName evidence="1">F-box domain-containing protein</fullName>
    </recommendedName>
</protein>
<dbReference type="EMBL" id="OZ034813">
    <property type="protein sequence ID" value="CAL1353619.1"/>
    <property type="molecule type" value="Genomic_DNA"/>
</dbReference>
<dbReference type="Proteomes" id="UP001497516">
    <property type="component" value="Chromosome 1"/>
</dbReference>
<dbReference type="AlphaFoldDB" id="A0AAV2CAS8"/>
<dbReference type="InterPro" id="IPR036047">
    <property type="entry name" value="F-box-like_dom_sf"/>
</dbReference>
<gene>
    <name evidence="2" type="ORF">LTRI10_LOCUS1508</name>
</gene>
<evidence type="ECO:0000313" key="2">
    <source>
        <dbReference type="EMBL" id="CAL1353619.1"/>
    </source>
</evidence>
<dbReference type="SUPFAM" id="SSF81383">
    <property type="entry name" value="F-box domain"/>
    <property type="match status" value="1"/>
</dbReference>
<evidence type="ECO:0000259" key="1">
    <source>
        <dbReference type="PROSITE" id="PS50181"/>
    </source>
</evidence>
<evidence type="ECO:0000313" key="3">
    <source>
        <dbReference type="Proteomes" id="UP001497516"/>
    </source>
</evidence>
<accession>A0AAV2CAS8</accession>
<dbReference type="PANTHER" id="PTHR32212:SF234">
    <property type="entry name" value="F-BOX_LRR-REPEAT PROTEIN 13-LIKE"/>
    <property type="match status" value="1"/>
</dbReference>
<dbReference type="PROSITE" id="PS50181">
    <property type="entry name" value="FBOX"/>
    <property type="match status" value="1"/>
</dbReference>
<reference evidence="2 3" key="1">
    <citation type="submission" date="2024-04" db="EMBL/GenBank/DDBJ databases">
        <authorList>
            <person name="Fracassetti M."/>
        </authorList>
    </citation>
    <scope>NUCLEOTIDE SEQUENCE [LARGE SCALE GENOMIC DNA]</scope>
</reference>
<name>A0AAV2CAS8_9ROSI</name>
<feature type="domain" description="F-box" evidence="1">
    <location>
        <begin position="21"/>
        <end position="70"/>
    </location>
</feature>
<proteinExistence type="predicted"/>